<gene>
    <name evidence="1" type="ORF">EGYM00163_LOCUS19613</name>
</gene>
<protein>
    <submittedName>
        <fullName evidence="1">Uncharacterized protein</fullName>
    </submittedName>
</protein>
<evidence type="ECO:0000313" key="1">
    <source>
        <dbReference type="EMBL" id="CAE0808482.1"/>
    </source>
</evidence>
<accession>A0A7S4FQX8</accession>
<name>A0A7S4FQX8_9EUGL</name>
<proteinExistence type="predicted"/>
<dbReference type="AlphaFoldDB" id="A0A7S4FQX8"/>
<reference evidence="1" key="1">
    <citation type="submission" date="2021-01" db="EMBL/GenBank/DDBJ databases">
        <authorList>
            <person name="Corre E."/>
            <person name="Pelletier E."/>
            <person name="Niang G."/>
            <person name="Scheremetjew M."/>
            <person name="Finn R."/>
            <person name="Kale V."/>
            <person name="Holt S."/>
            <person name="Cochrane G."/>
            <person name="Meng A."/>
            <person name="Brown T."/>
            <person name="Cohen L."/>
        </authorList>
    </citation>
    <scope>NUCLEOTIDE SEQUENCE</scope>
    <source>
        <strain evidence="1">CCMP1594</strain>
    </source>
</reference>
<dbReference type="EMBL" id="HBJA01055319">
    <property type="protein sequence ID" value="CAE0808482.1"/>
    <property type="molecule type" value="Transcribed_RNA"/>
</dbReference>
<sequence>MKCPHPRPICLKFRPVCPNIHLAWMSHFVLQPLSKTIWVVNSTISPGRKSLRRVIVAQTGEYATRTFGKTGINPWYNHKHHFQVKAEMSGRQANSCGQNLWKTELA</sequence>
<organism evidence="1">
    <name type="scientific">Eutreptiella gymnastica</name>
    <dbReference type="NCBI Taxonomy" id="73025"/>
    <lineage>
        <taxon>Eukaryota</taxon>
        <taxon>Discoba</taxon>
        <taxon>Euglenozoa</taxon>
        <taxon>Euglenida</taxon>
        <taxon>Spirocuta</taxon>
        <taxon>Euglenophyceae</taxon>
        <taxon>Eutreptiales</taxon>
        <taxon>Eutreptiaceae</taxon>
        <taxon>Eutreptiella</taxon>
    </lineage>
</organism>